<evidence type="ECO:0000313" key="2">
    <source>
        <dbReference type="EMBL" id="MBE1608070.1"/>
    </source>
</evidence>
<proteinExistence type="predicted"/>
<evidence type="ECO:0000313" key="3">
    <source>
        <dbReference type="Proteomes" id="UP000638648"/>
    </source>
</evidence>
<comment type="caution">
    <text evidence="2">The sequence shown here is derived from an EMBL/GenBank/DDBJ whole genome shotgun (WGS) entry which is preliminary data.</text>
</comment>
<dbReference type="AlphaFoldDB" id="A0A927RDE9"/>
<evidence type="ECO:0000259" key="1">
    <source>
        <dbReference type="Pfam" id="PF03446"/>
    </source>
</evidence>
<protein>
    <submittedName>
        <fullName evidence="2">3-hydroxyisobutyrate dehydrogenase-like beta-hydroxyacid dehydrogenase</fullName>
    </submittedName>
</protein>
<dbReference type="InterPro" id="IPR051265">
    <property type="entry name" value="HIBADH-related_NP60_sf"/>
</dbReference>
<dbReference type="SUPFAM" id="SSF51735">
    <property type="entry name" value="NAD(P)-binding Rossmann-fold domains"/>
    <property type="match status" value="1"/>
</dbReference>
<dbReference type="GO" id="GO:0050661">
    <property type="term" value="F:NADP binding"/>
    <property type="evidence" value="ECO:0007669"/>
    <property type="project" value="InterPro"/>
</dbReference>
<reference evidence="2" key="1">
    <citation type="submission" date="2020-10" db="EMBL/GenBank/DDBJ databases">
        <title>Sequencing the genomes of 1000 actinobacteria strains.</title>
        <authorList>
            <person name="Klenk H.-P."/>
        </authorList>
    </citation>
    <scope>NUCLEOTIDE SEQUENCE</scope>
    <source>
        <strain evidence="2">DSM 45354</strain>
    </source>
</reference>
<feature type="domain" description="6-phosphogluconate dehydrogenase NADP-binding" evidence="1">
    <location>
        <begin position="2"/>
        <end position="111"/>
    </location>
</feature>
<dbReference type="EMBL" id="JADBEM010000001">
    <property type="protein sequence ID" value="MBE1608070.1"/>
    <property type="molecule type" value="Genomic_DNA"/>
</dbReference>
<gene>
    <name evidence="2" type="ORF">HEB94_004918</name>
</gene>
<dbReference type="PANTHER" id="PTHR43580">
    <property type="entry name" value="OXIDOREDUCTASE GLYR1-RELATED"/>
    <property type="match status" value="1"/>
</dbReference>
<dbReference type="InterPro" id="IPR036291">
    <property type="entry name" value="NAD(P)-bd_dom_sf"/>
</dbReference>
<keyword evidence="3" id="KW-1185">Reference proteome</keyword>
<dbReference type="RefSeq" id="WP_192751917.1">
    <property type="nucleotide sequence ID" value="NZ_BAABJL010000071.1"/>
</dbReference>
<organism evidence="2 3">
    <name type="scientific">Actinopolymorpha pittospori</name>
    <dbReference type="NCBI Taxonomy" id="648752"/>
    <lineage>
        <taxon>Bacteria</taxon>
        <taxon>Bacillati</taxon>
        <taxon>Actinomycetota</taxon>
        <taxon>Actinomycetes</taxon>
        <taxon>Propionibacteriales</taxon>
        <taxon>Actinopolymorphaceae</taxon>
        <taxon>Actinopolymorpha</taxon>
    </lineage>
</organism>
<dbReference type="InterPro" id="IPR006115">
    <property type="entry name" value="6PGDH_NADP-bd"/>
</dbReference>
<accession>A0A927RDE9</accession>
<dbReference type="Gene3D" id="3.40.50.720">
    <property type="entry name" value="NAD(P)-binding Rossmann-like Domain"/>
    <property type="match status" value="1"/>
</dbReference>
<name>A0A927RDE9_9ACTN</name>
<dbReference type="PANTHER" id="PTHR43580:SF2">
    <property type="entry name" value="CYTOKINE-LIKE NUCLEAR FACTOR N-PAC"/>
    <property type="match status" value="1"/>
</dbReference>
<dbReference type="Pfam" id="PF03446">
    <property type="entry name" value="NAD_binding_2"/>
    <property type="match status" value="1"/>
</dbReference>
<dbReference type="Proteomes" id="UP000638648">
    <property type="component" value="Unassembled WGS sequence"/>
</dbReference>
<sequence>MRVGVLGVGLMGAAMSRRLLSQGFDVTAWDRHRERAQALEPHGGRSAAQPADVVREADVVLTMLRDADVLTDIVRPLLPAWRPETSWLQCGTIGAGETDRLVALARDHQRRHVRHTGLRKHPAGRAG</sequence>